<dbReference type="PRINTS" id="PR00348">
    <property type="entry name" value="UBIQUITIN"/>
</dbReference>
<dbReference type="GO" id="GO:0003729">
    <property type="term" value="F:mRNA binding"/>
    <property type="evidence" value="ECO:0007669"/>
    <property type="project" value="UniProtKB-ARBA"/>
</dbReference>
<dbReference type="EMBL" id="JALJOQ010000184">
    <property type="protein sequence ID" value="KAK9790966.1"/>
    <property type="molecule type" value="Genomic_DNA"/>
</dbReference>
<dbReference type="InterPro" id="IPR029071">
    <property type="entry name" value="Ubiquitin-like_domsf"/>
</dbReference>
<dbReference type="Gene3D" id="3.10.20.90">
    <property type="entry name" value="Phosphatidylinositol 3-kinase Catalytic Subunit, Chain A, domain 1"/>
    <property type="match status" value="1"/>
</dbReference>
<organism evidence="3 4">
    <name type="scientific">Symbiochloris irregularis</name>
    <dbReference type="NCBI Taxonomy" id="706552"/>
    <lineage>
        <taxon>Eukaryota</taxon>
        <taxon>Viridiplantae</taxon>
        <taxon>Chlorophyta</taxon>
        <taxon>core chlorophytes</taxon>
        <taxon>Trebouxiophyceae</taxon>
        <taxon>Trebouxiales</taxon>
        <taxon>Trebouxiaceae</taxon>
        <taxon>Symbiochloris</taxon>
    </lineage>
</organism>
<gene>
    <name evidence="3" type="ORF">WJX73_007794</name>
</gene>
<name>A0AAW1NR11_9CHLO</name>
<dbReference type="Proteomes" id="UP001465755">
    <property type="component" value="Unassembled WGS sequence"/>
</dbReference>
<protein>
    <recommendedName>
        <fullName evidence="2">Ubiquitin-like domain-containing protein</fullName>
    </recommendedName>
</protein>
<evidence type="ECO:0000256" key="1">
    <source>
        <dbReference type="ARBA" id="ARBA00022499"/>
    </source>
</evidence>
<accession>A0AAW1NR11</accession>
<dbReference type="SMART" id="SM00213">
    <property type="entry name" value="UBQ"/>
    <property type="match status" value="1"/>
</dbReference>
<keyword evidence="1" id="KW-1017">Isopeptide bond</keyword>
<comment type="caution">
    <text evidence="3">The sequence shown here is derived from an EMBL/GenBank/DDBJ whole genome shotgun (WGS) entry which is preliminary data.</text>
</comment>
<evidence type="ECO:0000313" key="4">
    <source>
        <dbReference type="Proteomes" id="UP001465755"/>
    </source>
</evidence>
<dbReference type="Pfam" id="PF00240">
    <property type="entry name" value="ubiquitin"/>
    <property type="match status" value="1"/>
</dbReference>
<dbReference type="SUPFAM" id="SSF54236">
    <property type="entry name" value="Ubiquitin-like"/>
    <property type="match status" value="1"/>
</dbReference>
<dbReference type="AlphaFoldDB" id="A0AAW1NR11"/>
<evidence type="ECO:0000313" key="3">
    <source>
        <dbReference type="EMBL" id="KAK9790966.1"/>
    </source>
</evidence>
<dbReference type="InterPro" id="IPR019956">
    <property type="entry name" value="Ubiquitin_dom"/>
</dbReference>
<keyword evidence="4" id="KW-1185">Reference proteome</keyword>
<reference evidence="3 4" key="1">
    <citation type="journal article" date="2024" name="Nat. Commun.">
        <title>Phylogenomics reveals the evolutionary origins of lichenization in chlorophyte algae.</title>
        <authorList>
            <person name="Puginier C."/>
            <person name="Libourel C."/>
            <person name="Otte J."/>
            <person name="Skaloud P."/>
            <person name="Haon M."/>
            <person name="Grisel S."/>
            <person name="Petersen M."/>
            <person name="Berrin J.G."/>
            <person name="Delaux P.M."/>
            <person name="Dal Grande F."/>
            <person name="Keller J."/>
        </authorList>
    </citation>
    <scope>NUCLEOTIDE SEQUENCE [LARGE SCALE GENOMIC DNA]</scope>
    <source>
        <strain evidence="3 4">SAG 2036</strain>
    </source>
</reference>
<evidence type="ECO:0000259" key="2">
    <source>
        <dbReference type="PROSITE" id="PS50053"/>
    </source>
</evidence>
<dbReference type="PROSITE" id="PS50053">
    <property type="entry name" value="UBIQUITIN_2"/>
    <property type="match status" value="1"/>
</dbReference>
<proteinExistence type="predicted"/>
<feature type="domain" description="Ubiquitin-like" evidence="2">
    <location>
        <begin position="1"/>
        <end position="77"/>
    </location>
</feature>
<dbReference type="InterPro" id="IPR000626">
    <property type="entry name" value="Ubiquitin-like_dom"/>
</dbReference>
<dbReference type="PANTHER" id="PTHR10666">
    <property type="entry name" value="UBIQUITIN"/>
    <property type="match status" value="1"/>
</dbReference>
<dbReference type="InterPro" id="IPR050158">
    <property type="entry name" value="Ubiquitin_ubiquitin-like"/>
</dbReference>
<sequence>MNVIVRTLTGKAFNVKLAHPRKLVEDLRDRIHEAEGVPPDQQRLSFEGRFLEDGRTLAACGMSNDSSVTLYLRLRGC</sequence>